<dbReference type="Pfam" id="PF12770">
    <property type="entry name" value="CHAT"/>
    <property type="match status" value="1"/>
</dbReference>
<proteinExistence type="predicted"/>
<gene>
    <name evidence="2" type="ORF">ACFO0A_09785</name>
</gene>
<dbReference type="EMBL" id="JBHSDR010000006">
    <property type="protein sequence ID" value="MFC4295342.1"/>
    <property type="molecule type" value="Genomic_DNA"/>
</dbReference>
<feature type="domain" description="CHAT" evidence="1">
    <location>
        <begin position="688"/>
        <end position="1013"/>
    </location>
</feature>
<dbReference type="Gene3D" id="1.25.40.10">
    <property type="entry name" value="Tetratricopeptide repeat domain"/>
    <property type="match status" value="1"/>
</dbReference>
<dbReference type="InterPro" id="IPR011990">
    <property type="entry name" value="TPR-like_helical_dom_sf"/>
</dbReference>
<dbReference type="Proteomes" id="UP001595828">
    <property type="component" value="Unassembled WGS sequence"/>
</dbReference>
<organism evidence="2 3">
    <name type="scientific">Novosphingobium tardum</name>
    <dbReference type="NCBI Taxonomy" id="1538021"/>
    <lineage>
        <taxon>Bacteria</taxon>
        <taxon>Pseudomonadati</taxon>
        <taxon>Pseudomonadota</taxon>
        <taxon>Alphaproteobacteria</taxon>
        <taxon>Sphingomonadales</taxon>
        <taxon>Sphingomonadaceae</taxon>
        <taxon>Novosphingobium</taxon>
    </lineage>
</organism>
<dbReference type="InterPro" id="IPR024983">
    <property type="entry name" value="CHAT_dom"/>
</dbReference>
<accession>A0ABV8RQZ1</accession>
<evidence type="ECO:0000313" key="2">
    <source>
        <dbReference type="EMBL" id="MFC4295342.1"/>
    </source>
</evidence>
<evidence type="ECO:0000313" key="3">
    <source>
        <dbReference type="Proteomes" id="UP001595828"/>
    </source>
</evidence>
<dbReference type="RefSeq" id="WP_379538821.1">
    <property type="nucleotide sequence ID" value="NZ_JBHSDR010000006.1"/>
</dbReference>
<comment type="caution">
    <text evidence="2">The sequence shown here is derived from an EMBL/GenBank/DDBJ whole genome shotgun (WGS) entry which is preliminary data.</text>
</comment>
<keyword evidence="3" id="KW-1185">Reference proteome</keyword>
<evidence type="ECO:0000259" key="1">
    <source>
        <dbReference type="Pfam" id="PF12770"/>
    </source>
</evidence>
<protein>
    <submittedName>
        <fullName evidence="2">CHAT domain-containing protein</fullName>
    </submittedName>
</protein>
<reference evidence="3" key="1">
    <citation type="journal article" date="2019" name="Int. J. Syst. Evol. Microbiol.">
        <title>The Global Catalogue of Microorganisms (GCM) 10K type strain sequencing project: providing services to taxonomists for standard genome sequencing and annotation.</title>
        <authorList>
            <consortium name="The Broad Institute Genomics Platform"/>
            <consortium name="The Broad Institute Genome Sequencing Center for Infectious Disease"/>
            <person name="Wu L."/>
            <person name="Ma J."/>
        </authorList>
    </citation>
    <scope>NUCLEOTIDE SEQUENCE [LARGE SCALE GENOMIC DNA]</scope>
    <source>
        <strain evidence="3">CGMCC 1.12989</strain>
    </source>
</reference>
<name>A0ABV8RQZ1_9SPHN</name>
<dbReference type="SUPFAM" id="SSF48452">
    <property type="entry name" value="TPR-like"/>
    <property type="match status" value="1"/>
</dbReference>
<sequence length="1034" mass="109319">MSRPIRRLSLRAAVALAPVCTILAVAIAPVSALAQAQPLSIRNSFRVGTSGVACTAQISTADVRLKGMFDRGYLLSCRDAAGAVGSLIAVRRNVALGSEPSALAATAFECGEAGRSTLDGIGAVDTISCRDPKSKVDYRRYAVRRNGVSYLVEGLAGYDPALRLALATVVNDRPQPGEIRVASTEVSDAAAFARVQAGLLDAQNARDEAYLRNNGGRFAESSEFFENLVQKDGANGPGLAEALANQGLQQSNLGNFGTAARLLSEAEGKAARSDGVSQRLIRNYRAINALNQRKPSAALAELGKDVVPVGTEINDGNLREGYINLPLSEQINRENLGLQRLGGIDASLTPAERAEILDAQAQALTGTAKRQEGKLDEAAKLFASAGERLAAIRDGRVQSTGWLRSEILIELALIAEAQGRASDAGTSFDRAIAAIGEAYPQSPALLAARARKAAFLGRSGDGTAARAAYASIVEDSATVPDAGSTLRYMLAPYFGLLANDGSAEAPAALFKAAQVLQRPGVAQTQAILAREMSEGNDDASALFRLSVARSREIARTEAEIATLSAITAPTPQDIENLSVARESLENLRREQTELVSKLSAFPRYNVLSPQSVSLTDLQGALREGEAYYKLMVVSDELYALFVTPSAARIVPIEGGRAALEKDVSTIRDSIVRIENGEQVNYPFDVVRARQLYLKLFGPIDAAMPGVKHLIFEPDGPMLQLPPYLLVTGDKGVDAYRARTARAGSDAFDFTGVEWLGRGREVSIAVSPRGFLDIRALKPSSAPRSYLGLGHNAVPSVRPVAAVATECDWPLATWQAPIAADELYFAKAKLGRGGSEVITDAGFTDSALLANPTLDEYRVLHFATHGLVTAPRPDCPARPALVTSFGDSGSDGLLSFREIFDLKLDADVVILSACDTAGMATVSASREAGVTTGGNYALDGLVRAFVGAGARSVVASHWPVPDDFDATKRLIGGMLDAAPGEPLAQALADAQEKLMDDPDTSHPFYWAAFIILGDGAKPIVPARTASAAELPKPAR</sequence>